<dbReference type="EMBL" id="AP006618">
    <property type="protein sequence ID" value="BAD55000.1"/>
    <property type="molecule type" value="Genomic_DNA"/>
</dbReference>
<dbReference type="AlphaFoldDB" id="Q5Z3J1"/>
<evidence type="ECO:0000259" key="2">
    <source>
        <dbReference type="Pfam" id="PF13581"/>
    </source>
</evidence>
<dbReference type="Proteomes" id="UP000006820">
    <property type="component" value="Chromosome"/>
</dbReference>
<dbReference type="PANTHER" id="PTHR35526">
    <property type="entry name" value="ANTI-SIGMA-F FACTOR RSBW-RELATED"/>
    <property type="match status" value="1"/>
</dbReference>
<dbReference type="Pfam" id="PF13581">
    <property type="entry name" value="HATPase_c_2"/>
    <property type="match status" value="1"/>
</dbReference>
<gene>
    <name evidence="3" type="ordered locus">NFA_1580</name>
</gene>
<organism evidence="3 4">
    <name type="scientific">Nocardia farcinica (strain IFM 10152)</name>
    <dbReference type="NCBI Taxonomy" id="247156"/>
    <lineage>
        <taxon>Bacteria</taxon>
        <taxon>Bacillati</taxon>
        <taxon>Actinomycetota</taxon>
        <taxon>Actinomycetes</taxon>
        <taxon>Mycobacteriales</taxon>
        <taxon>Nocardiaceae</taxon>
        <taxon>Nocardia</taxon>
    </lineage>
</organism>
<evidence type="ECO:0000313" key="3">
    <source>
        <dbReference type="EMBL" id="BAD55000.1"/>
    </source>
</evidence>
<dbReference type="InterPro" id="IPR050267">
    <property type="entry name" value="Anti-sigma-factor_SerPK"/>
</dbReference>
<dbReference type="SUPFAM" id="SSF55874">
    <property type="entry name" value="ATPase domain of HSP90 chaperone/DNA topoisomerase II/histidine kinase"/>
    <property type="match status" value="1"/>
</dbReference>
<dbReference type="Gene3D" id="3.30.565.10">
    <property type="entry name" value="Histidine kinase-like ATPase, C-terminal domain"/>
    <property type="match status" value="1"/>
</dbReference>
<proteinExistence type="predicted"/>
<accession>Q5Z3J1</accession>
<feature type="domain" description="Histidine kinase/HSP90-like ATPase" evidence="2">
    <location>
        <begin position="59"/>
        <end position="173"/>
    </location>
</feature>
<name>Q5Z3J1_NOCFA</name>
<protein>
    <recommendedName>
        <fullName evidence="2">Histidine kinase/HSP90-like ATPase domain-containing protein</fullName>
    </recommendedName>
</protein>
<keyword evidence="1" id="KW-0723">Serine/threonine-protein kinase</keyword>
<keyword evidence="1" id="KW-0418">Kinase</keyword>
<dbReference type="KEGG" id="nfa:NFA_1580"/>
<dbReference type="HOGENOM" id="CLU_126533_0_0_11"/>
<keyword evidence="4" id="KW-1185">Reference proteome</keyword>
<reference evidence="3 4" key="1">
    <citation type="journal article" date="2004" name="Proc. Natl. Acad. Sci. U.S.A.">
        <title>The complete genomic sequence of Nocardia farcinica IFM 10152.</title>
        <authorList>
            <person name="Ishikawa J."/>
            <person name="Yamashita A."/>
            <person name="Mikami Y."/>
            <person name="Hoshino Y."/>
            <person name="Kurita H."/>
            <person name="Hotta K."/>
            <person name="Shiba T."/>
            <person name="Hattori M."/>
        </authorList>
    </citation>
    <scope>NUCLEOTIDE SEQUENCE [LARGE SCALE GENOMIC DNA]</scope>
    <source>
        <strain evidence="3 4">IFM 10152</strain>
    </source>
</reference>
<sequence>MITAGNRHVAWSNGYGYRRARSVARSACRSVQTYREAAEVTTTRPSGLESPASRLELDFPATPDQLAEVRHTMQRWLAQCPLDERQAYDVLLAVGEACTNAIEHGHRGDGGTIRLRAVRDDTHLSITVADHGRWKAPDPSPDPMRGRGMAIIRALIPEVEVTISGSGTTVDMRLPLAHGRPTG</sequence>
<dbReference type="GO" id="GO:0004674">
    <property type="term" value="F:protein serine/threonine kinase activity"/>
    <property type="evidence" value="ECO:0007669"/>
    <property type="project" value="UniProtKB-KW"/>
</dbReference>
<dbReference type="InterPro" id="IPR003594">
    <property type="entry name" value="HATPase_dom"/>
</dbReference>
<evidence type="ECO:0000313" key="4">
    <source>
        <dbReference type="Proteomes" id="UP000006820"/>
    </source>
</evidence>
<dbReference type="PANTHER" id="PTHR35526:SF3">
    <property type="entry name" value="ANTI-SIGMA-F FACTOR RSBW"/>
    <property type="match status" value="1"/>
</dbReference>
<dbReference type="eggNOG" id="COG2172">
    <property type="taxonomic scope" value="Bacteria"/>
</dbReference>
<dbReference type="InterPro" id="IPR036890">
    <property type="entry name" value="HATPase_C_sf"/>
</dbReference>
<dbReference type="STRING" id="247156.NFA_1580"/>
<keyword evidence="1" id="KW-0808">Transferase</keyword>
<evidence type="ECO:0000256" key="1">
    <source>
        <dbReference type="ARBA" id="ARBA00022527"/>
    </source>
</evidence>
<dbReference type="CDD" id="cd16936">
    <property type="entry name" value="HATPase_RsbW-like"/>
    <property type="match status" value="1"/>
</dbReference>